<evidence type="ECO:0000256" key="1">
    <source>
        <dbReference type="SAM" id="MobiDB-lite"/>
    </source>
</evidence>
<evidence type="ECO:0000313" key="3">
    <source>
        <dbReference type="Proteomes" id="UP000004956"/>
    </source>
</evidence>
<feature type="region of interest" description="Disordered" evidence="1">
    <location>
        <begin position="1"/>
        <end position="109"/>
    </location>
</feature>
<protein>
    <submittedName>
        <fullName evidence="2">Uncharacterized protein</fullName>
    </submittedName>
</protein>
<gene>
    <name evidence="2" type="ORF">HMPREF9440_00168</name>
</gene>
<dbReference type="AlphaFoldDB" id="H3KBS2"/>
<keyword evidence="3" id="KW-1185">Reference proteome</keyword>
<accession>H3KBS2</accession>
<sequence>MTGGRPPGASRSGSAARRGRTPIASIENGRSGAAETSAANRERRPPGGTVGRAGGLPRAKARRQEKARTEELGRAGKVPVKAPGRRPKNFDRPDDGLRRNGGGRSAVGW</sequence>
<feature type="compositionally biased region" description="Low complexity" evidence="1">
    <location>
        <begin position="7"/>
        <end position="16"/>
    </location>
</feature>
<feature type="compositionally biased region" description="Gly residues" evidence="1">
    <location>
        <begin position="99"/>
        <end position="109"/>
    </location>
</feature>
<reference evidence="2 3" key="1">
    <citation type="submission" date="2011-11" db="EMBL/GenBank/DDBJ databases">
        <authorList>
            <person name="Weinstock G."/>
            <person name="Sodergren E."/>
            <person name="Clifton S."/>
            <person name="Fulton L."/>
            <person name="Fulton B."/>
            <person name="Courtney L."/>
            <person name="Fronick C."/>
            <person name="Harrison M."/>
            <person name="Strong C."/>
            <person name="Farmer C."/>
            <person name="Delahaunty K."/>
            <person name="Markovic C."/>
            <person name="Hall O."/>
            <person name="Minx P."/>
            <person name="Tomlinson C."/>
            <person name="Mitreva M."/>
            <person name="Hou S."/>
            <person name="Chen J."/>
            <person name="Wollam A."/>
            <person name="Pepin K.H."/>
            <person name="Johnson M."/>
            <person name="Bhonagiri V."/>
            <person name="Zhang X."/>
            <person name="Suruliraj S."/>
            <person name="Warren W."/>
            <person name="Chinwalla A."/>
            <person name="Mardis E.R."/>
            <person name="Wilson R.K."/>
        </authorList>
    </citation>
    <scope>NUCLEOTIDE SEQUENCE [LARGE SCALE GENOMIC DNA]</scope>
    <source>
        <strain evidence="2 3">YIT 11816</strain>
    </source>
</reference>
<feature type="compositionally biased region" description="Basic and acidic residues" evidence="1">
    <location>
        <begin position="62"/>
        <end position="74"/>
    </location>
</feature>
<name>H3KBS2_9BURK</name>
<feature type="compositionally biased region" description="Basic and acidic residues" evidence="1">
    <location>
        <begin position="88"/>
        <end position="98"/>
    </location>
</feature>
<proteinExistence type="predicted"/>
<dbReference type="Proteomes" id="UP000004956">
    <property type="component" value="Unassembled WGS sequence"/>
</dbReference>
<evidence type="ECO:0000313" key="2">
    <source>
        <dbReference type="EMBL" id="EHY32444.1"/>
    </source>
</evidence>
<dbReference type="HOGENOM" id="CLU_2182639_0_0_4"/>
<dbReference type="EMBL" id="AFBQ01000019">
    <property type="protein sequence ID" value="EHY32444.1"/>
    <property type="molecule type" value="Genomic_DNA"/>
</dbReference>
<organism evidence="2 3">
    <name type="scientific">Sutterella parvirubra YIT 11816</name>
    <dbReference type="NCBI Taxonomy" id="762967"/>
    <lineage>
        <taxon>Bacteria</taxon>
        <taxon>Pseudomonadati</taxon>
        <taxon>Pseudomonadota</taxon>
        <taxon>Betaproteobacteria</taxon>
        <taxon>Burkholderiales</taxon>
        <taxon>Sutterellaceae</taxon>
        <taxon>Sutterella</taxon>
    </lineage>
</organism>
<comment type="caution">
    <text evidence="2">The sequence shown here is derived from an EMBL/GenBank/DDBJ whole genome shotgun (WGS) entry which is preliminary data.</text>
</comment>